<dbReference type="Proteomes" id="UP000514752">
    <property type="component" value="Chromosome"/>
</dbReference>
<accession>A0A7D7N666</accession>
<dbReference type="EMBL" id="CP059567">
    <property type="protein sequence ID" value="QMT40683.1"/>
    <property type="molecule type" value="Genomic_DNA"/>
</dbReference>
<evidence type="ECO:0000313" key="2">
    <source>
        <dbReference type="EMBL" id="QMT40683.1"/>
    </source>
</evidence>
<evidence type="ECO:0000313" key="3">
    <source>
        <dbReference type="Proteomes" id="UP000514752"/>
    </source>
</evidence>
<feature type="domain" description="YgjP-like metallopeptidase" evidence="1">
    <location>
        <begin position="21"/>
        <end position="215"/>
    </location>
</feature>
<dbReference type="InterPro" id="IPR002725">
    <property type="entry name" value="YgjP-like_metallopeptidase"/>
</dbReference>
<protein>
    <submittedName>
        <fullName evidence="2">M48 family metallopeptidase</fullName>
    </submittedName>
</protein>
<dbReference type="PANTHER" id="PTHR30399:SF1">
    <property type="entry name" value="UTP PYROPHOSPHATASE"/>
    <property type="match status" value="1"/>
</dbReference>
<dbReference type="PANTHER" id="PTHR30399">
    <property type="entry name" value="UNCHARACTERIZED PROTEIN YGJP"/>
    <property type="match status" value="1"/>
</dbReference>
<gene>
    <name evidence="2" type="ORF">H3L94_01040</name>
</gene>
<reference evidence="2 3" key="1">
    <citation type="submission" date="2020-07" db="EMBL/GenBank/DDBJ databases">
        <title>Genomic diversity of species in the Neisseriaceae family.</title>
        <authorList>
            <person name="Vincent A.T."/>
            <person name="Bernet E."/>
            <person name="Veyrier F.J."/>
        </authorList>
    </citation>
    <scope>NUCLEOTIDE SEQUENCE [LARGE SCALE GENOMIC DNA]</scope>
    <source>
        <strain evidence="2 3">DSM 22244</strain>
    </source>
</reference>
<proteinExistence type="predicted"/>
<dbReference type="KEGG" id="nsg:H3L94_01040"/>
<dbReference type="RefSeq" id="WP_182122310.1">
    <property type="nucleotide sequence ID" value="NZ_CP059567.1"/>
</dbReference>
<dbReference type="Gene3D" id="3.30.2010.10">
    <property type="entry name" value="Metalloproteases ('zincins'), catalytic domain"/>
    <property type="match status" value="1"/>
</dbReference>
<dbReference type="AlphaFoldDB" id="A0A7D7N666"/>
<evidence type="ECO:0000259" key="1">
    <source>
        <dbReference type="Pfam" id="PF01863"/>
    </source>
</evidence>
<dbReference type="InterPro" id="IPR053136">
    <property type="entry name" value="UTP_pyrophosphatase-like"/>
</dbReference>
<dbReference type="CDD" id="cd07344">
    <property type="entry name" value="M48_yhfN_like"/>
    <property type="match status" value="1"/>
</dbReference>
<sequence length="223" mass="25592">MHHQLSDGRRIRLELRRSAKKNIILRPQGADNLRLSVPPWLGETELRRWLAANEAALRRLLDQAPAADAAPKHIWLYGEALLLSPQAGSGIRLEADRIRLPESPWPQQKNLLRRHLHGRAADYLLPRLQAHAERLQLHPAASALTSAQTFWGVCRQRTGIRLNWRLVGAPEYVADYVCVHELCHLPHPNHSPAFWQLVRRHTPHTDAAKAWLKQHGRELFILD</sequence>
<dbReference type="Pfam" id="PF01863">
    <property type="entry name" value="YgjP-like"/>
    <property type="match status" value="1"/>
</dbReference>
<organism evidence="2 3">
    <name type="scientific">Neisseria shayeganii</name>
    <dbReference type="NCBI Taxonomy" id="607712"/>
    <lineage>
        <taxon>Bacteria</taxon>
        <taxon>Pseudomonadati</taxon>
        <taxon>Pseudomonadota</taxon>
        <taxon>Betaproteobacteria</taxon>
        <taxon>Neisseriales</taxon>
        <taxon>Neisseriaceae</taxon>
        <taxon>Neisseria</taxon>
    </lineage>
</organism>
<name>A0A7D7N666_9NEIS</name>